<reference evidence="10" key="1">
    <citation type="submission" date="2020-10" db="EMBL/GenBank/DDBJ databases">
        <authorList>
            <person name="Gilroy R."/>
        </authorList>
    </citation>
    <scope>NUCLEOTIDE SEQUENCE</scope>
    <source>
        <strain evidence="10">2889</strain>
    </source>
</reference>
<organism evidence="10 11">
    <name type="scientific">Candidatus Pullibacteroides excrementavium</name>
    <dbReference type="NCBI Taxonomy" id="2840905"/>
    <lineage>
        <taxon>Bacteria</taxon>
        <taxon>Pseudomonadati</taxon>
        <taxon>Bacteroidota</taxon>
        <taxon>Bacteroidia</taxon>
        <taxon>Bacteroidales</taxon>
        <taxon>Candidatus Pullibacteroides</taxon>
    </lineage>
</organism>
<accession>A0A9D9DU32</accession>
<feature type="signal peptide" evidence="8">
    <location>
        <begin position="1"/>
        <end position="26"/>
    </location>
</feature>
<dbReference type="AlphaFoldDB" id="A0A9D9DU32"/>
<dbReference type="Proteomes" id="UP000823612">
    <property type="component" value="Unassembled WGS sequence"/>
</dbReference>
<evidence type="ECO:0000256" key="4">
    <source>
        <dbReference type="ARBA" id="ARBA00022692"/>
    </source>
</evidence>
<name>A0A9D9DU32_9BACT</name>
<evidence type="ECO:0000259" key="9">
    <source>
        <dbReference type="Pfam" id="PF07715"/>
    </source>
</evidence>
<keyword evidence="5 8" id="KW-0732">Signal</keyword>
<dbReference type="InterPro" id="IPR036942">
    <property type="entry name" value="Beta-barrel_TonB_sf"/>
</dbReference>
<evidence type="ECO:0000256" key="1">
    <source>
        <dbReference type="ARBA" id="ARBA00004571"/>
    </source>
</evidence>
<keyword evidence="3" id="KW-1134">Transmembrane beta strand</keyword>
<dbReference type="InterPro" id="IPR037066">
    <property type="entry name" value="Plug_dom_sf"/>
</dbReference>
<dbReference type="GO" id="GO:0044718">
    <property type="term" value="P:siderophore transmembrane transport"/>
    <property type="evidence" value="ECO:0007669"/>
    <property type="project" value="TreeGrafter"/>
</dbReference>
<evidence type="ECO:0000256" key="5">
    <source>
        <dbReference type="ARBA" id="ARBA00022729"/>
    </source>
</evidence>
<proteinExistence type="predicted"/>
<dbReference type="Gene3D" id="2.170.130.10">
    <property type="entry name" value="TonB-dependent receptor, plug domain"/>
    <property type="match status" value="1"/>
</dbReference>
<comment type="caution">
    <text evidence="10">The sequence shown here is derived from an EMBL/GenBank/DDBJ whole genome shotgun (WGS) entry which is preliminary data.</text>
</comment>
<evidence type="ECO:0000256" key="7">
    <source>
        <dbReference type="ARBA" id="ARBA00023237"/>
    </source>
</evidence>
<keyword evidence="7" id="KW-0998">Cell outer membrane</keyword>
<dbReference type="Pfam" id="PF07715">
    <property type="entry name" value="Plug"/>
    <property type="match status" value="1"/>
</dbReference>
<feature type="domain" description="TonB-dependent receptor plug" evidence="9">
    <location>
        <begin position="51"/>
        <end position="148"/>
    </location>
</feature>
<reference evidence="10" key="2">
    <citation type="journal article" date="2021" name="PeerJ">
        <title>Extensive microbial diversity within the chicken gut microbiome revealed by metagenomics and culture.</title>
        <authorList>
            <person name="Gilroy R."/>
            <person name="Ravi A."/>
            <person name="Getino M."/>
            <person name="Pursley I."/>
            <person name="Horton D.L."/>
            <person name="Alikhan N.F."/>
            <person name="Baker D."/>
            <person name="Gharbi K."/>
            <person name="Hall N."/>
            <person name="Watson M."/>
            <person name="Adriaenssens E.M."/>
            <person name="Foster-Nyarko E."/>
            <person name="Jarju S."/>
            <person name="Secka A."/>
            <person name="Antonio M."/>
            <person name="Oren A."/>
            <person name="Chaudhuri R.R."/>
            <person name="La Ragione R."/>
            <person name="Hildebrand F."/>
            <person name="Pallen M.J."/>
        </authorList>
    </citation>
    <scope>NUCLEOTIDE SEQUENCE</scope>
    <source>
        <strain evidence="10">2889</strain>
    </source>
</reference>
<gene>
    <name evidence="10" type="ORF">IAB08_05440</name>
</gene>
<protein>
    <submittedName>
        <fullName evidence="10">TonB-dependent receptor plug domain-containing protein</fullName>
    </submittedName>
</protein>
<dbReference type="GO" id="GO:0009279">
    <property type="term" value="C:cell outer membrane"/>
    <property type="evidence" value="ECO:0007669"/>
    <property type="project" value="UniProtKB-SubCell"/>
</dbReference>
<evidence type="ECO:0000313" key="11">
    <source>
        <dbReference type="Proteomes" id="UP000823612"/>
    </source>
</evidence>
<evidence type="ECO:0000256" key="2">
    <source>
        <dbReference type="ARBA" id="ARBA00022448"/>
    </source>
</evidence>
<keyword evidence="10" id="KW-0675">Receptor</keyword>
<dbReference type="GO" id="GO:0015344">
    <property type="term" value="F:siderophore uptake transmembrane transporter activity"/>
    <property type="evidence" value="ECO:0007669"/>
    <property type="project" value="TreeGrafter"/>
</dbReference>
<dbReference type="InterPro" id="IPR012910">
    <property type="entry name" value="Plug_dom"/>
</dbReference>
<keyword evidence="4" id="KW-0812">Transmembrane</keyword>
<dbReference type="EMBL" id="JADIMZ010000085">
    <property type="protein sequence ID" value="MBO8432718.1"/>
    <property type="molecule type" value="Genomic_DNA"/>
</dbReference>
<evidence type="ECO:0000256" key="6">
    <source>
        <dbReference type="ARBA" id="ARBA00023136"/>
    </source>
</evidence>
<keyword evidence="6" id="KW-0472">Membrane</keyword>
<dbReference type="SUPFAM" id="SSF56935">
    <property type="entry name" value="Porins"/>
    <property type="match status" value="1"/>
</dbReference>
<evidence type="ECO:0000256" key="8">
    <source>
        <dbReference type="SAM" id="SignalP"/>
    </source>
</evidence>
<evidence type="ECO:0000256" key="3">
    <source>
        <dbReference type="ARBA" id="ARBA00022452"/>
    </source>
</evidence>
<dbReference type="InterPro" id="IPR039426">
    <property type="entry name" value="TonB-dep_rcpt-like"/>
</dbReference>
<feature type="chain" id="PRO_5038845996" evidence="8">
    <location>
        <begin position="27"/>
        <end position="675"/>
    </location>
</feature>
<keyword evidence="2" id="KW-0813">Transport</keyword>
<evidence type="ECO:0000313" key="10">
    <source>
        <dbReference type="EMBL" id="MBO8432718.1"/>
    </source>
</evidence>
<sequence>MFPFLKSFRCISLLLAIGAFSIPLSAQSPLDSVQHLQPVEVRAKRQLGRVENLLTSVQTLQAADLQKFHPQQAAEALKQFAGVNVKDYGGVGGMKTVSVRSLGAAHTAVSYDGILLSDAQNGQIDLSKVYLDQVKRMSLYNGQSPSIFQPARNFASAALLEMESYSLPDFDSLSPFQAGFSFGSFGLLSPSFAFRKKLNPRLGISAALRYDYVYGNYPFEVDLGGSTERLKRENSDVQSGNAEFNLNFLPSGKHRLDFKMVYYGSERGLPGAVIYYYKPSAQRLEDQAFFGVLKHTWQISPSVIQRNAVKYNFSYNRFQDPESLASLPVDDRYWQQEAYLSSVTQYLTPVKGLSLSGALDAAFGFLRSNEDGFATPWRTSLWFNMAAKYTHKYVEAMANGLASAFLDRVRTGPQPEDKFRISPFVSIAVFPLGKRSLSLRVYYKDIFRMPTFNDLYYSRVGNTGLRPEQASQIDAGITYVLPGQDRIWHWEISGDFYRNWVKDKIVAYPTTNLFIWSMMNVDKVEITGLDAVLRLGSRLGRSGLASRFGWDMQASYTFQYALDKTDPDGPTYNHQIAYTPVHSGSAQLSLAMPYVTLSYRAVFSGERYALNQNIPENLLAAYVEHSLGLDVRFQAWKTEWEIGLDWLNFTNERYDIVKNYPMPGSNYRVHLKCRF</sequence>
<dbReference type="Gene3D" id="2.40.170.20">
    <property type="entry name" value="TonB-dependent receptor, beta-barrel domain"/>
    <property type="match status" value="1"/>
</dbReference>
<dbReference type="PANTHER" id="PTHR30069">
    <property type="entry name" value="TONB-DEPENDENT OUTER MEMBRANE RECEPTOR"/>
    <property type="match status" value="1"/>
</dbReference>
<dbReference type="PANTHER" id="PTHR30069:SF29">
    <property type="entry name" value="HEMOGLOBIN AND HEMOGLOBIN-HAPTOGLOBIN-BINDING PROTEIN 1-RELATED"/>
    <property type="match status" value="1"/>
</dbReference>
<comment type="subcellular location">
    <subcellularLocation>
        <location evidence="1">Cell outer membrane</location>
        <topology evidence="1">Multi-pass membrane protein</topology>
    </subcellularLocation>
</comment>